<accession>A0A0S7ERQ5</accession>
<protein>
    <submittedName>
        <fullName evidence="2">PPUP7335</fullName>
    </submittedName>
</protein>
<organism evidence="2">
    <name type="scientific">Poeciliopsis prolifica</name>
    <name type="common">blackstripe livebearer</name>
    <dbReference type="NCBI Taxonomy" id="188132"/>
    <lineage>
        <taxon>Eukaryota</taxon>
        <taxon>Metazoa</taxon>
        <taxon>Chordata</taxon>
        <taxon>Craniata</taxon>
        <taxon>Vertebrata</taxon>
        <taxon>Euteleostomi</taxon>
        <taxon>Actinopterygii</taxon>
        <taxon>Neopterygii</taxon>
        <taxon>Teleostei</taxon>
        <taxon>Neoteleostei</taxon>
        <taxon>Acanthomorphata</taxon>
        <taxon>Ovalentaria</taxon>
        <taxon>Atherinomorphae</taxon>
        <taxon>Cyprinodontiformes</taxon>
        <taxon>Poeciliidae</taxon>
        <taxon>Poeciliinae</taxon>
        <taxon>Poeciliopsis</taxon>
    </lineage>
</organism>
<gene>
    <name evidence="2" type="primary">PPUP7335</name>
</gene>
<dbReference type="EMBL" id="GBYX01474564">
    <property type="protein sequence ID" value="JAO07100.1"/>
    <property type="molecule type" value="Transcribed_RNA"/>
</dbReference>
<reference evidence="2" key="1">
    <citation type="submission" date="2014-12" db="EMBL/GenBank/DDBJ databases">
        <title>Parallel Evolution in Life History Adaptation Evident in the Tissue-Specific Poeciliopsis prolifica transcriptome.</title>
        <authorList>
            <person name="Jue N.K."/>
            <person name="Foley R.J."/>
            <person name="Obergfell C."/>
            <person name="Reznick D.N."/>
            <person name="O'Neill R.J."/>
            <person name="O'Neill M.J."/>
        </authorList>
    </citation>
    <scope>NUCLEOTIDE SEQUENCE</scope>
</reference>
<evidence type="ECO:0000256" key="1">
    <source>
        <dbReference type="SAM" id="MobiDB-lite"/>
    </source>
</evidence>
<evidence type="ECO:0000313" key="2">
    <source>
        <dbReference type="EMBL" id="JAO07100.1"/>
    </source>
</evidence>
<feature type="non-terminal residue" evidence="2">
    <location>
        <position position="1"/>
    </location>
</feature>
<sequence>ASRWPPSATAPQRSQTAPQDVQEGVCEQRAPCWTRPLLCGWTSCERGGAGNTIADWMGKGLAQEKVLTRQKQAEPGSSPGSLLEVISFLGLVWELWDPDQNQSDVLRTDWTRGLSGCGTCGPETEVLMLVPVSFCLLLLL</sequence>
<name>A0A0S7ERQ5_9TELE</name>
<dbReference type="AlphaFoldDB" id="A0A0S7ERQ5"/>
<feature type="non-terminal residue" evidence="2">
    <location>
        <position position="140"/>
    </location>
</feature>
<feature type="compositionally biased region" description="Polar residues" evidence="1">
    <location>
        <begin position="9"/>
        <end position="19"/>
    </location>
</feature>
<feature type="region of interest" description="Disordered" evidence="1">
    <location>
        <begin position="1"/>
        <end position="22"/>
    </location>
</feature>
<proteinExistence type="predicted"/>